<feature type="compositionally biased region" description="Low complexity" evidence="1">
    <location>
        <begin position="243"/>
        <end position="255"/>
    </location>
</feature>
<evidence type="ECO:0000256" key="2">
    <source>
        <dbReference type="SAM" id="SignalP"/>
    </source>
</evidence>
<dbReference type="InterPro" id="IPR008709">
    <property type="entry name" value="Neurochondrin"/>
</dbReference>
<dbReference type="EMBL" id="KB007930">
    <property type="protein sequence ID" value="ELR19825.1"/>
    <property type="molecule type" value="Genomic_DNA"/>
</dbReference>
<evidence type="ECO:0000313" key="4">
    <source>
        <dbReference type="Proteomes" id="UP000011083"/>
    </source>
</evidence>
<feature type="chain" id="PRO_5003990865" evidence="2">
    <location>
        <begin position="28"/>
        <end position="267"/>
    </location>
</feature>
<proteinExistence type="predicted"/>
<keyword evidence="4" id="KW-1185">Reference proteome</keyword>
<feature type="non-terminal residue" evidence="3">
    <location>
        <position position="267"/>
    </location>
</feature>
<keyword evidence="2" id="KW-0732">Signal</keyword>
<evidence type="ECO:0000256" key="1">
    <source>
        <dbReference type="SAM" id="MobiDB-lite"/>
    </source>
</evidence>
<name>L8H3N5_ACACF</name>
<dbReference type="VEuPathDB" id="AmoebaDB:ACA1_133380"/>
<accession>L8H3N5</accession>
<dbReference type="PANTHER" id="PTHR13109">
    <property type="entry name" value="NEUROCHONDRIN"/>
    <property type="match status" value="1"/>
</dbReference>
<dbReference type="OrthoDB" id="8962942at2759"/>
<feature type="compositionally biased region" description="Basic and acidic residues" evidence="1">
    <location>
        <begin position="257"/>
        <end position="267"/>
    </location>
</feature>
<dbReference type="PANTHER" id="PTHR13109:SF7">
    <property type="entry name" value="NEUROCHONDRIN"/>
    <property type="match status" value="1"/>
</dbReference>
<gene>
    <name evidence="3" type="ORF">ACA1_133380</name>
</gene>
<dbReference type="Pfam" id="PF05536">
    <property type="entry name" value="Neurochondrin"/>
    <property type="match status" value="1"/>
</dbReference>
<dbReference type="KEGG" id="acan:ACA1_133380"/>
<dbReference type="RefSeq" id="XP_004341925.1">
    <property type="nucleotide sequence ID" value="XM_004341877.1"/>
</dbReference>
<evidence type="ECO:0000313" key="3">
    <source>
        <dbReference type="EMBL" id="ELR19825.1"/>
    </source>
</evidence>
<dbReference type="AlphaFoldDB" id="L8H3N5"/>
<dbReference type="Proteomes" id="UP000011083">
    <property type="component" value="Unassembled WGS sequence"/>
</dbReference>
<organism evidence="3 4">
    <name type="scientific">Acanthamoeba castellanii (strain ATCC 30010 / Neff)</name>
    <dbReference type="NCBI Taxonomy" id="1257118"/>
    <lineage>
        <taxon>Eukaryota</taxon>
        <taxon>Amoebozoa</taxon>
        <taxon>Discosea</taxon>
        <taxon>Longamoebia</taxon>
        <taxon>Centramoebida</taxon>
        <taxon>Acanthamoebidae</taxon>
        <taxon>Acanthamoeba</taxon>
    </lineage>
</organism>
<sequence>VGGTEGFSYRGLALSLLAAFSVDETLASDPHFIATVPSLISLVHPRSRSEQEVVRDALQCLIAVSNTPDGAKKAIDSDGLAAVLLGVTEDEPPELLKARLHLSDKLVRFMSAAHEASGLPEASATAMLEHLATLFRRNQRALKFIVLERLPALLALSFDDQRQSDVRARNEVAQQHGGWIEDIRVGLFYVLASKIGRLQKEHALTLCAYMLRYFGESWAVGAVPPIDIGTVCSRASFSPTTAANHTHTTTITTTTRCHREDDWRRTE</sequence>
<feature type="signal peptide" evidence="2">
    <location>
        <begin position="1"/>
        <end position="27"/>
    </location>
</feature>
<reference evidence="3 4" key="1">
    <citation type="journal article" date="2013" name="Genome Biol.">
        <title>Genome of Acanthamoeba castellanii highlights extensive lateral gene transfer and early evolution of tyrosine kinase signaling.</title>
        <authorList>
            <person name="Clarke M."/>
            <person name="Lohan A.J."/>
            <person name="Liu B."/>
            <person name="Lagkouvardos I."/>
            <person name="Roy S."/>
            <person name="Zafar N."/>
            <person name="Bertelli C."/>
            <person name="Schilde C."/>
            <person name="Kianianmomeni A."/>
            <person name="Burglin T.R."/>
            <person name="Frech C."/>
            <person name="Turcotte B."/>
            <person name="Kopec K.O."/>
            <person name="Synnott J.M."/>
            <person name="Choo C."/>
            <person name="Paponov I."/>
            <person name="Finkler A."/>
            <person name="Soon Heng Tan C."/>
            <person name="Hutchins A.P."/>
            <person name="Weinmeier T."/>
            <person name="Rattei T."/>
            <person name="Chu J.S."/>
            <person name="Gimenez G."/>
            <person name="Irimia M."/>
            <person name="Rigden D.J."/>
            <person name="Fitzpatrick D.A."/>
            <person name="Lorenzo-Morales J."/>
            <person name="Bateman A."/>
            <person name="Chiu C.H."/>
            <person name="Tang P."/>
            <person name="Hegemann P."/>
            <person name="Fromm H."/>
            <person name="Raoult D."/>
            <person name="Greub G."/>
            <person name="Miranda-Saavedra D."/>
            <person name="Chen N."/>
            <person name="Nash P."/>
            <person name="Ginger M.L."/>
            <person name="Horn M."/>
            <person name="Schaap P."/>
            <person name="Caler L."/>
            <person name="Loftus B."/>
        </authorList>
    </citation>
    <scope>NUCLEOTIDE SEQUENCE [LARGE SCALE GENOMIC DNA]</scope>
    <source>
        <strain evidence="3 4">Neff</strain>
    </source>
</reference>
<protein>
    <submittedName>
        <fullName evidence="3">Neurochondrin, putative</fullName>
    </submittedName>
</protein>
<feature type="region of interest" description="Disordered" evidence="1">
    <location>
        <begin position="243"/>
        <end position="267"/>
    </location>
</feature>
<dbReference type="GeneID" id="14920657"/>